<name>A0AAD5W1Y7_9AGAR</name>
<dbReference type="Gene3D" id="3.80.10.10">
    <property type="entry name" value="Ribonuclease Inhibitor"/>
    <property type="match status" value="1"/>
</dbReference>
<organism evidence="1 2">
    <name type="scientific">Leucocoprinus birnbaumii</name>
    <dbReference type="NCBI Taxonomy" id="56174"/>
    <lineage>
        <taxon>Eukaryota</taxon>
        <taxon>Fungi</taxon>
        <taxon>Dikarya</taxon>
        <taxon>Basidiomycota</taxon>
        <taxon>Agaricomycotina</taxon>
        <taxon>Agaricomycetes</taxon>
        <taxon>Agaricomycetidae</taxon>
        <taxon>Agaricales</taxon>
        <taxon>Agaricineae</taxon>
        <taxon>Agaricaceae</taxon>
        <taxon>Leucocoprinus</taxon>
    </lineage>
</organism>
<dbReference type="Gene3D" id="1.20.1280.50">
    <property type="match status" value="1"/>
</dbReference>
<sequence>MKGGVDRLKALESRELHLVKLLNSLSLQRSALQVFIETRKAYVSPFSRLPLDLIEEIFYHCLPVAHNAVMSIHEPPLVLGRVCRQWRKIAYCAPRLWTSLHIVVTISDPPRRPRKREMTLDAIGCWLSRSGALPLSISFYHDDTKFAYRPHSLDDQVQPYLSVMTRHSERWKSIYFMFRAVNWTTILLQFNSKDLPLLEELRIVDHGENEGWNWDVTLADLDAAIAFPRDNGVLAAPHLHSLALPHYIAHVLGRDMRWERLTALDISYQCLLVNDFTRILSQCSILNRLSITFTSLPSTWQHGPWPLSFTNSGTTAPPVTTISTLQSLTILSKTINDMDVCDILDRLSAPALVHLRWQRRSLDHFNFQLGERLTQSFTLFLARLDHPLEELDVSLDPMDERTLTELLSLVRGLKRLSIAGVPSTPPCASPSLSTETLPFSSSHDRLLEIFTPAIQRQSDIRTISPCLPTEQSIASCLCPHLEVFHSTGITFTPRAVAEFLRSRTLLHHQNTVAKLRKLSIISNLLESVQCFKDLGYRDDVIELEKLSHEAQIHVIYPKHPRPDYVSSSAPVVTAPSAYAGIPPVYLQSQPFVF</sequence>
<reference evidence="1" key="1">
    <citation type="submission" date="2022-07" db="EMBL/GenBank/DDBJ databases">
        <title>Genome Sequence of Leucocoprinus birnbaumii.</title>
        <authorList>
            <person name="Buettner E."/>
        </authorList>
    </citation>
    <scope>NUCLEOTIDE SEQUENCE</scope>
    <source>
        <strain evidence="1">VT141</strain>
    </source>
</reference>
<dbReference type="EMBL" id="JANIEX010000211">
    <property type="protein sequence ID" value="KAJ3570922.1"/>
    <property type="molecule type" value="Genomic_DNA"/>
</dbReference>
<dbReference type="Proteomes" id="UP001213000">
    <property type="component" value="Unassembled WGS sequence"/>
</dbReference>
<accession>A0AAD5W1Y7</accession>
<dbReference type="AlphaFoldDB" id="A0AAD5W1Y7"/>
<evidence type="ECO:0008006" key="3">
    <source>
        <dbReference type="Google" id="ProtNLM"/>
    </source>
</evidence>
<proteinExistence type="predicted"/>
<evidence type="ECO:0000313" key="2">
    <source>
        <dbReference type="Proteomes" id="UP001213000"/>
    </source>
</evidence>
<evidence type="ECO:0000313" key="1">
    <source>
        <dbReference type="EMBL" id="KAJ3570922.1"/>
    </source>
</evidence>
<protein>
    <recommendedName>
        <fullName evidence="3">F-box domain-containing protein</fullName>
    </recommendedName>
</protein>
<dbReference type="InterPro" id="IPR032675">
    <property type="entry name" value="LRR_dom_sf"/>
</dbReference>
<keyword evidence="2" id="KW-1185">Reference proteome</keyword>
<comment type="caution">
    <text evidence="1">The sequence shown here is derived from an EMBL/GenBank/DDBJ whole genome shotgun (WGS) entry which is preliminary data.</text>
</comment>
<gene>
    <name evidence="1" type="ORF">NP233_g4090</name>
</gene>
<dbReference type="PANTHER" id="PTHR38926">
    <property type="entry name" value="F-BOX DOMAIN CONTAINING PROTEIN, EXPRESSED"/>
    <property type="match status" value="1"/>
</dbReference>
<dbReference type="PANTHER" id="PTHR38926:SF72">
    <property type="entry name" value="IM:7136021-RELATED"/>
    <property type="match status" value="1"/>
</dbReference>